<dbReference type="EMBL" id="CH476629">
    <property type="protein sequence ID" value="EDO04750.1"/>
    <property type="molecule type" value="Genomic_DNA"/>
</dbReference>
<dbReference type="RefSeq" id="XP_001591787.1">
    <property type="nucleotide sequence ID" value="XM_001591737.1"/>
</dbReference>
<name>A7EPI4_SCLS1</name>
<proteinExistence type="predicted"/>
<dbReference type="AlphaFoldDB" id="A7EPI4"/>
<dbReference type="InParanoid" id="A7EPI4"/>
<protein>
    <submittedName>
        <fullName evidence="1">Uncharacterized protein</fullName>
    </submittedName>
</protein>
<reference evidence="2" key="1">
    <citation type="journal article" date="2011" name="PLoS Genet.">
        <title>Genomic analysis of the necrotrophic fungal pathogens Sclerotinia sclerotiorum and Botrytis cinerea.</title>
        <authorList>
            <person name="Amselem J."/>
            <person name="Cuomo C.A."/>
            <person name="van Kan J.A."/>
            <person name="Viaud M."/>
            <person name="Benito E.P."/>
            <person name="Couloux A."/>
            <person name="Coutinho P.M."/>
            <person name="de Vries R.P."/>
            <person name="Dyer P.S."/>
            <person name="Fillinger S."/>
            <person name="Fournier E."/>
            <person name="Gout L."/>
            <person name="Hahn M."/>
            <person name="Kohn L."/>
            <person name="Lapalu N."/>
            <person name="Plummer K.M."/>
            <person name="Pradier J.M."/>
            <person name="Quevillon E."/>
            <person name="Sharon A."/>
            <person name="Simon A."/>
            <person name="ten Have A."/>
            <person name="Tudzynski B."/>
            <person name="Tudzynski P."/>
            <person name="Wincker P."/>
            <person name="Andrew M."/>
            <person name="Anthouard V."/>
            <person name="Beever R.E."/>
            <person name="Beffa R."/>
            <person name="Benoit I."/>
            <person name="Bouzid O."/>
            <person name="Brault B."/>
            <person name="Chen Z."/>
            <person name="Choquer M."/>
            <person name="Collemare J."/>
            <person name="Cotton P."/>
            <person name="Danchin E.G."/>
            <person name="Da Silva C."/>
            <person name="Gautier A."/>
            <person name="Giraud C."/>
            <person name="Giraud T."/>
            <person name="Gonzalez C."/>
            <person name="Grossetete S."/>
            <person name="Guldener U."/>
            <person name="Henrissat B."/>
            <person name="Howlett B.J."/>
            <person name="Kodira C."/>
            <person name="Kretschmer M."/>
            <person name="Lappartient A."/>
            <person name="Leroch M."/>
            <person name="Levis C."/>
            <person name="Mauceli E."/>
            <person name="Neuveglise C."/>
            <person name="Oeser B."/>
            <person name="Pearson M."/>
            <person name="Poulain J."/>
            <person name="Poussereau N."/>
            <person name="Quesneville H."/>
            <person name="Rascle C."/>
            <person name="Schumacher J."/>
            <person name="Segurens B."/>
            <person name="Sexton A."/>
            <person name="Silva E."/>
            <person name="Sirven C."/>
            <person name="Soanes D.M."/>
            <person name="Talbot N.J."/>
            <person name="Templeton M."/>
            <person name="Yandava C."/>
            <person name="Yarden O."/>
            <person name="Zeng Q."/>
            <person name="Rollins J.A."/>
            <person name="Lebrun M.H."/>
            <person name="Dickman M."/>
        </authorList>
    </citation>
    <scope>NUCLEOTIDE SEQUENCE [LARGE SCALE GENOMIC DNA]</scope>
    <source>
        <strain evidence="2">ATCC 18683 / 1980 / Ss-1</strain>
    </source>
</reference>
<gene>
    <name evidence="1" type="ORF">SS1G_07233</name>
</gene>
<sequence>MGIRPVTQQMHMNMNMPLVSLPSRSVSHIHCKRRVASSCGDSSRGIAPYYHNSDLSDHFSITPPLILKAGHGRNAKLIARWEKG</sequence>
<dbReference type="HOGENOM" id="CLU_2528836_0_0_1"/>
<dbReference type="Proteomes" id="UP000001312">
    <property type="component" value="Unassembled WGS sequence"/>
</dbReference>
<dbReference type="KEGG" id="ssl:SS1G_07233"/>
<evidence type="ECO:0000313" key="1">
    <source>
        <dbReference type="EMBL" id="EDO04750.1"/>
    </source>
</evidence>
<dbReference type="GeneID" id="5487777"/>
<organism evidence="1 2">
    <name type="scientific">Sclerotinia sclerotiorum (strain ATCC 18683 / 1980 / Ss-1)</name>
    <name type="common">White mold</name>
    <name type="synonym">Whetzelinia sclerotiorum</name>
    <dbReference type="NCBI Taxonomy" id="665079"/>
    <lineage>
        <taxon>Eukaryota</taxon>
        <taxon>Fungi</taxon>
        <taxon>Dikarya</taxon>
        <taxon>Ascomycota</taxon>
        <taxon>Pezizomycotina</taxon>
        <taxon>Leotiomycetes</taxon>
        <taxon>Helotiales</taxon>
        <taxon>Sclerotiniaceae</taxon>
        <taxon>Sclerotinia</taxon>
    </lineage>
</organism>
<keyword evidence="2" id="KW-1185">Reference proteome</keyword>
<accession>A7EPI4</accession>
<evidence type="ECO:0000313" key="2">
    <source>
        <dbReference type="Proteomes" id="UP000001312"/>
    </source>
</evidence>